<proteinExistence type="predicted"/>
<evidence type="ECO:0000313" key="2">
    <source>
        <dbReference type="Proteomes" id="UP000752696"/>
    </source>
</evidence>
<sequence>IPISMIYIRTPPSLLSTSKSFVVLDLESVLRENLESNPTLRHSPLHVDKVLEDSEYLGFYPRLSLPPKLLFISLNIYSKFNAISVQPINKVLYRNSALHSFSIN</sequence>
<dbReference type="EMBL" id="CAJDYZ010003236">
    <property type="protein sequence ID" value="CAD1469971.1"/>
    <property type="molecule type" value="Genomic_DNA"/>
</dbReference>
<reference evidence="1" key="1">
    <citation type="submission" date="2020-07" db="EMBL/GenBank/DDBJ databases">
        <authorList>
            <person name="Nazaruddin N."/>
        </authorList>
    </citation>
    <scope>NUCLEOTIDE SEQUENCE</scope>
</reference>
<dbReference type="AlphaFoldDB" id="A0A6V7GZI0"/>
<comment type="caution">
    <text evidence="1">The sequence shown here is derived from an EMBL/GenBank/DDBJ whole genome shotgun (WGS) entry which is preliminary data.</text>
</comment>
<dbReference type="Proteomes" id="UP000752696">
    <property type="component" value="Unassembled WGS sequence"/>
</dbReference>
<protein>
    <submittedName>
        <fullName evidence="1">Uncharacterized protein</fullName>
    </submittedName>
</protein>
<feature type="non-terminal residue" evidence="1">
    <location>
        <position position="1"/>
    </location>
</feature>
<keyword evidence="2" id="KW-1185">Reference proteome</keyword>
<name>A0A6V7GZI0_9HYME</name>
<organism evidence="1 2">
    <name type="scientific">Heterotrigona itama</name>
    <dbReference type="NCBI Taxonomy" id="395501"/>
    <lineage>
        <taxon>Eukaryota</taxon>
        <taxon>Metazoa</taxon>
        <taxon>Ecdysozoa</taxon>
        <taxon>Arthropoda</taxon>
        <taxon>Hexapoda</taxon>
        <taxon>Insecta</taxon>
        <taxon>Pterygota</taxon>
        <taxon>Neoptera</taxon>
        <taxon>Endopterygota</taxon>
        <taxon>Hymenoptera</taxon>
        <taxon>Apocrita</taxon>
        <taxon>Aculeata</taxon>
        <taxon>Apoidea</taxon>
        <taxon>Anthophila</taxon>
        <taxon>Apidae</taxon>
        <taxon>Heterotrigona</taxon>
    </lineage>
</organism>
<gene>
    <name evidence="1" type="ORF">MHI_LOCUS170651</name>
</gene>
<feature type="non-terminal residue" evidence="1">
    <location>
        <position position="104"/>
    </location>
</feature>
<accession>A0A6V7GZI0</accession>
<evidence type="ECO:0000313" key="1">
    <source>
        <dbReference type="EMBL" id="CAD1469971.1"/>
    </source>
</evidence>